<feature type="signal peptide" evidence="2">
    <location>
        <begin position="1"/>
        <end position="20"/>
    </location>
</feature>
<dbReference type="AlphaFoldDB" id="A0A9N9WYP1"/>
<organism evidence="3 4">
    <name type="scientific">Chironomus riparius</name>
    <dbReference type="NCBI Taxonomy" id="315576"/>
    <lineage>
        <taxon>Eukaryota</taxon>
        <taxon>Metazoa</taxon>
        <taxon>Ecdysozoa</taxon>
        <taxon>Arthropoda</taxon>
        <taxon>Hexapoda</taxon>
        <taxon>Insecta</taxon>
        <taxon>Pterygota</taxon>
        <taxon>Neoptera</taxon>
        <taxon>Endopterygota</taxon>
        <taxon>Diptera</taxon>
        <taxon>Nematocera</taxon>
        <taxon>Chironomoidea</taxon>
        <taxon>Chironomidae</taxon>
        <taxon>Chironominae</taxon>
        <taxon>Chironomus</taxon>
    </lineage>
</organism>
<keyword evidence="2" id="KW-0732">Signal</keyword>
<gene>
    <name evidence="3" type="ORF">CHIRRI_LOCUS14055</name>
</gene>
<proteinExistence type="predicted"/>
<name>A0A9N9WYP1_9DIPT</name>
<reference evidence="3" key="1">
    <citation type="submission" date="2022-01" db="EMBL/GenBank/DDBJ databases">
        <authorList>
            <person name="King R."/>
        </authorList>
    </citation>
    <scope>NUCLEOTIDE SEQUENCE</scope>
</reference>
<feature type="compositionally biased region" description="Low complexity" evidence="1">
    <location>
        <begin position="300"/>
        <end position="382"/>
    </location>
</feature>
<evidence type="ECO:0000313" key="4">
    <source>
        <dbReference type="Proteomes" id="UP001153620"/>
    </source>
</evidence>
<sequence length="388" mass="43511">MSYFIGKLIFLSIFIILAKSDTTFDPILQSYRSNYLSLKGSAYSSLDKSFFDVYNLLKSKIAEIRDTYSQYSAVMNKSCSNFEYNNTKSGTGSRLMSFCGTTNSIMDYTSQELDDLITNFYYGTLGGDTEPLKVADYMWQSGDDNLNSLPFLYDKSSSCMSSNLVAYLQIFRKNINNIISKSTIVTRNITSTFLNTVSETKNIGDFIKNMAGELNSCNKLNDSTKCVRQFLVNFSNCEEQVSCSTEKLQQTIENCTNLVSEIKLLYHENMMDAKEQVFKIDDDLDEWTNTVNKCISTKMSTSKTTTTDRSVKNTRTTAKNTTATARRNTTTPTKSSSTTTTRKATTTTPNKTTTTPNKTTSPTTRRTTPTTTKSASTSTTSTKPRRRS</sequence>
<protein>
    <submittedName>
        <fullName evidence="3">Uncharacterized protein</fullName>
    </submittedName>
</protein>
<dbReference type="Proteomes" id="UP001153620">
    <property type="component" value="Chromosome 4"/>
</dbReference>
<dbReference type="OrthoDB" id="10635421at2759"/>
<reference evidence="3" key="2">
    <citation type="submission" date="2022-10" db="EMBL/GenBank/DDBJ databases">
        <authorList>
            <consortium name="ENA_rothamsted_submissions"/>
            <consortium name="culmorum"/>
            <person name="King R."/>
        </authorList>
    </citation>
    <scope>NUCLEOTIDE SEQUENCE</scope>
</reference>
<evidence type="ECO:0000256" key="1">
    <source>
        <dbReference type="SAM" id="MobiDB-lite"/>
    </source>
</evidence>
<evidence type="ECO:0000256" key="2">
    <source>
        <dbReference type="SAM" id="SignalP"/>
    </source>
</evidence>
<keyword evidence="4" id="KW-1185">Reference proteome</keyword>
<evidence type="ECO:0000313" key="3">
    <source>
        <dbReference type="EMBL" id="CAG9811246.1"/>
    </source>
</evidence>
<feature type="region of interest" description="Disordered" evidence="1">
    <location>
        <begin position="300"/>
        <end position="388"/>
    </location>
</feature>
<accession>A0A9N9WYP1</accession>
<feature type="chain" id="PRO_5040111343" evidence="2">
    <location>
        <begin position="21"/>
        <end position="388"/>
    </location>
</feature>
<dbReference type="EMBL" id="OU895880">
    <property type="protein sequence ID" value="CAG9811246.1"/>
    <property type="molecule type" value="Genomic_DNA"/>
</dbReference>